<name>A0ABT1NG94_9FIRM</name>
<keyword evidence="3" id="KW-1185">Reference proteome</keyword>
<evidence type="ECO:0008006" key="4">
    <source>
        <dbReference type="Google" id="ProtNLM"/>
    </source>
</evidence>
<keyword evidence="1" id="KW-0812">Transmembrane</keyword>
<gene>
    <name evidence="2" type="ORF">LJD61_07215</name>
</gene>
<dbReference type="EMBL" id="JAJEKE010000004">
    <property type="protein sequence ID" value="MCQ1529341.1"/>
    <property type="molecule type" value="Genomic_DNA"/>
</dbReference>
<evidence type="ECO:0000313" key="2">
    <source>
        <dbReference type="EMBL" id="MCQ1529341.1"/>
    </source>
</evidence>
<proteinExistence type="predicted"/>
<sequence>MKDFEKLDQLLRQAISSNDEPDDSLNQLIIRQVREKNRMKRGNRKKMPAAIIFAILVIVTSVSAFAAWQLLTPKQVAENLGDKSLAIAFEGKDALAINQTQVSGDYKVSLLGIVSGKELSDFKHSAEDIYPDRTYAVVAIAKANGAPMPGMDDPEYDEVSFLVSPFIKGQNPKDINIFTMNGGYSAFIRDGIMYRIVECDGIEIFADRGLYLGVISNTFYDINAFNFDSETGEISPNADYKGVNLLFDLPIDPSKGDYEKAEKYIQTLSDEQSSDQKDIDEEPVDLETLLIGAAIIPESVQEIAPDKEGIIAYSFDGHETRTPLEILFDEGQVGFSNNIYMGGDEHTKNIIVFSRDADGVIKGMTYRKNNEDAKR</sequence>
<organism evidence="2 3">
    <name type="scientific">Lutispora saccharofermentans</name>
    <dbReference type="NCBI Taxonomy" id="3024236"/>
    <lineage>
        <taxon>Bacteria</taxon>
        <taxon>Bacillati</taxon>
        <taxon>Bacillota</taxon>
        <taxon>Clostridia</taxon>
        <taxon>Lutisporales</taxon>
        <taxon>Lutisporaceae</taxon>
        <taxon>Lutispora</taxon>
    </lineage>
</organism>
<dbReference type="Proteomes" id="UP001651880">
    <property type="component" value="Unassembled WGS sequence"/>
</dbReference>
<evidence type="ECO:0000313" key="3">
    <source>
        <dbReference type="Proteomes" id="UP001651880"/>
    </source>
</evidence>
<comment type="caution">
    <text evidence="2">The sequence shown here is derived from an EMBL/GenBank/DDBJ whole genome shotgun (WGS) entry which is preliminary data.</text>
</comment>
<protein>
    <recommendedName>
        <fullName evidence="4">DUF4179 domain-containing protein</fullName>
    </recommendedName>
</protein>
<evidence type="ECO:0000256" key="1">
    <source>
        <dbReference type="SAM" id="Phobius"/>
    </source>
</evidence>
<dbReference type="RefSeq" id="WP_255226857.1">
    <property type="nucleotide sequence ID" value="NZ_JAJEKE010000004.1"/>
</dbReference>
<keyword evidence="1" id="KW-0472">Membrane</keyword>
<reference evidence="2 3" key="1">
    <citation type="submission" date="2021-10" db="EMBL/GenBank/DDBJ databases">
        <title>Lutispora strain m25 sp. nov., a thermophilic, non-spore-forming bacterium isolated from a lab-scale methanogenic bioreactor digesting anaerobic sludge.</title>
        <authorList>
            <person name="El Houari A."/>
            <person name="Mcdonald J."/>
        </authorList>
    </citation>
    <scope>NUCLEOTIDE SEQUENCE [LARGE SCALE GENOMIC DNA]</scope>
    <source>
        <strain evidence="3">m25</strain>
    </source>
</reference>
<accession>A0ABT1NG94</accession>
<keyword evidence="1" id="KW-1133">Transmembrane helix</keyword>
<feature type="transmembrane region" description="Helical" evidence="1">
    <location>
        <begin position="49"/>
        <end position="71"/>
    </location>
</feature>